<evidence type="ECO:0000313" key="1">
    <source>
        <dbReference type="EMBL" id="VDP65185.1"/>
    </source>
</evidence>
<dbReference type="Proteomes" id="UP000272942">
    <property type="component" value="Unassembled WGS sequence"/>
</dbReference>
<accession>A0A183A4Y9</accession>
<dbReference type="AlphaFoldDB" id="A0A183A4Y9"/>
<dbReference type="EMBL" id="UZAN01039380">
    <property type="protein sequence ID" value="VDP65185.1"/>
    <property type="molecule type" value="Genomic_DNA"/>
</dbReference>
<name>A0A183A4Y9_9TREM</name>
<reference evidence="3" key="1">
    <citation type="submission" date="2016-06" db="UniProtKB">
        <authorList>
            <consortium name="WormBaseParasite"/>
        </authorList>
    </citation>
    <scope>IDENTIFICATION</scope>
</reference>
<dbReference type="WBParaSite" id="ECPE_0000202401-mRNA-1">
    <property type="protein sequence ID" value="ECPE_0000202401-mRNA-1"/>
    <property type="gene ID" value="ECPE_0000202401"/>
</dbReference>
<organism evidence="3">
    <name type="scientific">Echinostoma caproni</name>
    <dbReference type="NCBI Taxonomy" id="27848"/>
    <lineage>
        <taxon>Eukaryota</taxon>
        <taxon>Metazoa</taxon>
        <taxon>Spiralia</taxon>
        <taxon>Lophotrochozoa</taxon>
        <taxon>Platyhelminthes</taxon>
        <taxon>Trematoda</taxon>
        <taxon>Digenea</taxon>
        <taxon>Plagiorchiida</taxon>
        <taxon>Echinostomata</taxon>
        <taxon>Echinostomatoidea</taxon>
        <taxon>Echinostomatidae</taxon>
        <taxon>Echinostoma</taxon>
    </lineage>
</organism>
<sequence length="75" mass="8704">MEYAKLGAILLQETWVHNEIDEEITKIDGLIGYRVDRPTTYRKRGGGLVTYINNNWCKNVKQTFAHSTGHMCFRT</sequence>
<gene>
    <name evidence="1" type="ORF">ECPE_LOCUS2024</name>
</gene>
<keyword evidence="2" id="KW-1185">Reference proteome</keyword>
<protein>
    <submittedName>
        <fullName evidence="3">BRCT domain-containing protein</fullName>
    </submittedName>
</protein>
<dbReference type="OrthoDB" id="8964826at2759"/>
<evidence type="ECO:0000313" key="3">
    <source>
        <dbReference type="WBParaSite" id="ECPE_0000202401-mRNA-1"/>
    </source>
</evidence>
<evidence type="ECO:0000313" key="2">
    <source>
        <dbReference type="Proteomes" id="UP000272942"/>
    </source>
</evidence>
<proteinExistence type="predicted"/>
<reference evidence="1 2" key="2">
    <citation type="submission" date="2018-11" db="EMBL/GenBank/DDBJ databases">
        <authorList>
            <consortium name="Pathogen Informatics"/>
        </authorList>
    </citation>
    <scope>NUCLEOTIDE SEQUENCE [LARGE SCALE GENOMIC DNA]</scope>
    <source>
        <strain evidence="1 2">Egypt</strain>
    </source>
</reference>